<dbReference type="InterPro" id="IPR006837">
    <property type="entry name" value="Divergent_DAC"/>
</dbReference>
<dbReference type="SUPFAM" id="SSF88713">
    <property type="entry name" value="Glycoside hydrolase/deacetylase"/>
    <property type="match status" value="1"/>
</dbReference>
<dbReference type="EMBL" id="FNHQ01000008">
    <property type="protein sequence ID" value="SDM52905.1"/>
    <property type="molecule type" value="Genomic_DNA"/>
</dbReference>
<dbReference type="Proteomes" id="UP000199309">
    <property type="component" value="Unassembled WGS sequence"/>
</dbReference>
<dbReference type="GO" id="GO:0005975">
    <property type="term" value="P:carbohydrate metabolic process"/>
    <property type="evidence" value="ECO:0007669"/>
    <property type="project" value="InterPro"/>
</dbReference>
<evidence type="ECO:0000256" key="1">
    <source>
        <dbReference type="SAM" id="Phobius"/>
    </source>
</evidence>
<dbReference type="Pfam" id="PF04748">
    <property type="entry name" value="Polysacc_deac_2"/>
    <property type="match status" value="1"/>
</dbReference>
<reference evidence="2 3" key="1">
    <citation type="submission" date="2016-10" db="EMBL/GenBank/DDBJ databases">
        <authorList>
            <person name="de Groot N.N."/>
        </authorList>
    </citation>
    <scope>NUCLEOTIDE SEQUENCE [LARGE SCALE GENOMIC DNA]</scope>
    <source>
        <strain evidence="2 3">DSM 16981</strain>
    </source>
</reference>
<evidence type="ECO:0000313" key="3">
    <source>
        <dbReference type="Proteomes" id="UP000199309"/>
    </source>
</evidence>
<keyword evidence="3" id="KW-1185">Reference proteome</keyword>
<dbReference type="PANTHER" id="PTHR30105:SF2">
    <property type="entry name" value="DIVERGENT POLYSACCHARIDE DEACETYLASE SUPERFAMILY"/>
    <property type="match status" value="1"/>
</dbReference>
<organism evidence="2 3">
    <name type="scientific">Megasphaera paucivorans</name>
    <dbReference type="NCBI Taxonomy" id="349095"/>
    <lineage>
        <taxon>Bacteria</taxon>
        <taxon>Bacillati</taxon>
        <taxon>Bacillota</taxon>
        <taxon>Negativicutes</taxon>
        <taxon>Veillonellales</taxon>
        <taxon>Veillonellaceae</taxon>
        <taxon>Megasphaera</taxon>
    </lineage>
</organism>
<sequence length="450" mass="49144">MERKSRRQPKKRISSNVVRRKGTLIKPLSILFLMIALCVGAYWNINDTSSSKQVADEKMTQIEGGKASGKNMDYTDASKDLQEAVDTWLKSQGAAITVVDTAKREEERRATHGKIFWTTNRVQVIPKETFSRSSLEKELAMSGDKAVLYNVGKTTLNGTEVTEYDIALFDMLDKEQLYLVVEKLYVTAPGTSAGIIDKIKAVIAGSKSEIVKKNSEDKTDNGNSPQTHPNNIKGRLAIVIDDCGSRTDVIHTLNALSIPLTYAVMPYKPYTTLSANLGYAAGRQIFVHMPMQPLNVPSSETVYIGTNMSDTKIKTTVNELLDQVPHAIGMNNHQGSGATADSRVMKDVMGVMKQRGLIYLDSRTNSASIGAQTAASMGVATGRNSLFLDNDADVESVKKRIRQAGHIAVNNGSCIVIGHCRPNTAEAIAEMIDELHGEGVDIVFASELMQ</sequence>
<keyword evidence="1" id="KW-1133">Transmembrane helix</keyword>
<dbReference type="RefSeq" id="WP_091648914.1">
    <property type="nucleotide sequence ID" value="NZ_FNHQ01000008.1"/>
</dbReference>
<accession>A0A1G9U057</accession>
<dbReference type="CDD" id="cd10936">
    <property type="entry name" value="CE4_DAC2"/>
    <property type="match status" value="1"/>
</dbReference>
<gene>
    <name evidence="2" type="ORF">SAMN05660299_01058</name>
</gene>
<dbReference type="InterPro" id="IPR011330">
    <property type="entry name" value="Glyco_hydro/deAcase_b/a-brl"/>
</dbReference>
<evidence type="ECO:0008006" key="4">
    <source>
        <dbReference type="Google" id="ProtNLM"/>
    </source>
</evidence>
<dbReference type="STRING" id="349095.SAMN05660299_01058"/>
<keyword evidence="1" id="KW-0812">Transmembrane</keyword>
<dbReference type="OrthoDB" id="9784811at2"/>
<feature type="transmembrane region" description="Helical" evidence="1">
    <location>
        <begin position="21"/>
        <end position="43"/>
    </location>
</feature>
<dbReference type="AlphaFoldDB" id="A0A1G9U057"/>
<evidence type="ECO:0000313" key="2">
    <source>
        <dbReference type="EMBL" id="SDM52905.1"/>
    </source>
</evidence>
<proteinExistence type="predicted"/>
<keyword evidence="1" id="KW-0472">Membrane</keyword>
<name>A0A1G9U057_9FIRM</name>
<dbReference type="Gene3D" id="3.20.20.370">
    <property type="entry name" value="Glycoside hydrolase/deacetylase"/>
    <property type="match status" value="1"/>
</dbReference>
<dbReference type="PANTHER" id="PTHR30105">
    <property type="entry name" value="UNCHARACTERIZED YIBQ-RELATED"/>
    <property type="match status" value="1"/>
</dbReference>
<protein>
    <recommendedName>
        <fullName evidence="4">Divergent polysaccharide deacetylase</fullName>
    </recommendedName>
</protein>